<dbReference type="Proteomes" id="UP001168435">
    <property type="component" value="Unassembled WGS sequence"/>
</dbReference>
<comment type="caution">
    <text evidence="1">The sequence shown here is derived from an EMBL/GenBank/DDBJ whole genome shotgun (WGS) entry which is preliminary data.</text>
</comment>
<evidence type="ECO:0000313" key="2">
    <source>
        <dbReference type="Proteomes" id="UP001168435"/>
    </source>
</evidence>
<proteinExistence type="predicted"/>
<dbReference type="EMBL" id="JAUEIQ010000007">
    <property type="protein sequence ID" value="MDN0064164.1"/>
    <property type="molecule type" value="Genomic_DNA"/>
</dbReference>
<name>A0ABT7XFH4_9ACTN</name>
<sequence length="133" mass="14176">MGRKNRGGRRHGPTRARHTARLTGTVRITDAGAFVETAEGAFRLTQRGEREAMNGDVVTVSLHHAPGGNHRAVVEGTLSRANACVVGTYELAGPWASFGRSTPASARISSCFRTTRPPPTTASCRAMSCRRAS</sequence>
<reference evidence="1" key="1">
    <citation type="submission" date="2023-06" db="EMBL/GenBank/DDBJ databases">
        <authorList>
            <person name="Zeman M."/>
            <person name="Kubasova T."/>
            <person name="Jahodarova E."/>
            <person name="Nykrynova M."/>
            <person name="Rychlik I."/>
        </authorList>
    </citation>
    <scope>NUCLEOTIDE SEQUENCE</scope>
    <source>
        <strain evidence="1">176_SSukc20</strain>
    </source>
</reference>
<protein>
    <recommendedName>
        <fullName evidence="3">DUF5666 domain-containing protein</fullName>
    </recommendedName>
</protein>
<gene>
    <name evidence="1" type="ORF">QVN30_07565</name>
</gene>
<reference evidence="1" key="2">
    <citation type="submission" date="2024-05" db="EMBL/GenBank/DDBJ databases">
        <title>Identification and characterization of horizontal gene transfer across gut microbiota members of farm animals based on homology search.</title>
        <authorList>
            <person name="Schwarzerova J."/>
            <person name="Nykrynova M."/>
            <person name="Jureckova K."/>
            <person name="Cejkova D."/>
            <person name="Rychlik I."/>
        </authorList>
    </citation>
    <scope>NUCLEOTIDE SEQUENCE</scope>
    <source>
        <strain evidence="1">176_SSukc20</strain>
    </source>
</reference>
<accession>A0ABT7XFH4</accession>
<evidence type="ECO:0008006" key="3">
    <source>
        <dbReference type="Google" id="ProtNLM"/>
    </source>
</evidence>
<keyword evidence="2" id="KW-1185">Reference proteome</keyword>
<dbReference type="RefSeq" id="WP_289835980.1">
    <property type="nucleotide sequence ID" value="NZ_JAUEIQ010000007.1"/>
</dbReference>
<organism evidence="1 2">
    <name type="scientific">Collinsella ihumii</name>
    <dbReference type="NCBI Taxonomy" id="1720204"/>
    <lineage>
        <taxon>Bacteria</taxon>
        <taxon>Bacillati</taxon>
        <taxon>Actinomycetota</taxon>
        <taxon>Coriobacteriia</taxon>
        <taxon>Coriobacteriales</taxon>
        <taxon>Coriobacteriaceae</taxon>
        <taxon>Collinsella</taxon>
    </lineage>
</organism>
<evidence type="ECO:0000313" key="1">
    <source>
        <dbReference type="EMBL" id="MDN0064164.1"/>
    </source>
</evidence>